<accession>A0AAN9YH12</accession>
<evidence type="ECO:0000313" key="2">
    <source>
        <dbReference type="EMBL" id="KAK7741744.1"/>
    </source>
</evidence>
<dbReference type="Proteomes" id="UP001320245">
    <property type="component" value="Unassembled WGS sequence"/>
</dbReference>
<organism evidence="2 3">
    <name type="scientific">Cytospora paraplurivora</name>
    <dbReference type="NCBI Taxonomy" id="2898453"/>
    <lineage>
        <taxon>Eukaryota</taxon>
        <taxon>Fungi</taxon>
        <taxon>Dikarya</taxon>
        <taxon>Ascomycota</taxon>
        <taxon>Pezizomycotina</taxon>
        <taxon>Sordariomycetes</taxon>
        <taxon>Sordariomycetidae</taxon>
        <taxon>Diaporthales</taxon>
        <taxon>Cytosporaceae</taxon>
        <taxon>Cytospora</taxon>
    </lineage>
</organism>
<gene>
    <name evidence="2" type="ORF">SLS53_004807</name>
</gene>
<sequence>MMDILLSLPIISVFFGGSMTSWSTSLNLLFFYMTWSTLVLSHDPLYIELFGTLAIRILFFLLPSLLFLLFDTLLPSLAQSIKHGGPSALPPRDARALARTVLLALANILLETALEAAASLGLTHLLGHVPFRSTTTLPLPWHILKQLGLLYLSREALTYQIHRYLLHHPHPRPHPRTSSSSASRLRRASAPVRAARAWVARQHGQSGPHARSAAPYSLSLAAEHPVPFLLHRLAPVYVSALGVRPHLLVYFLFVGLVTLEETLTMSGYTVVPGIIMGGITRRNAAHYGAGYKGVDNGNYGAWGVLDWGCGTGKGGGGIKEDVQQEAGRHRIGARGERKASDAVTAVRDGIEGVRKGRRNGRKGSGSD</sequence>
<keyword evidence="1" id="KW-0812">Transmembrane</keyword>
<reference evidence="2 3" key="1">
    <citation type="journal article" date="2023" name="PLoS ONE">
        <title>Cytospora paraplurivora sp. nov. isolated from orchards with fruit tree decline syndrome in Ontario, Canada.</title>
        <authorList>
            <person name="Ilyukhin E."/>
            <person name="Nguyen H.D.T."/>
            <person name="Castle A.J."/>
            <person name="Ellouze W."/>
        </authorList>
    </citation>
    <scope>NUCLEOTIDE SEQUENCE [LARGE SCALE GENOMIC DNA]</scope>
    <source>
        <strain evidence="2 3">FDS-564</strain>
    </source>
</reference>
<dbReference type="EMBL" id="JAJSPL020000017">
    <property type="protein sequence ID" value="KAK7741744.1"/>
    <property type="molecule type" value="Genomic_DNA"/>
</dbReference>
<proteinExistence type="predicted"/>
<name>A0AAN9YH12_9PEZI</name>
<evidence type="ECO:0000313" key="3">
    <source>
        <dbReference type="Proteomes" id="UP001320245"/>
    </source>
</evidence>
<evidence type="ECO:0000256" key="1">
    <source>
        <dbReference type="SAM" id="Phobius"/>
    </source>
</evidence>
<protein>
    <recommendedName>
        <fullName evidence="4">Fatty acid hydroxylase domain-containing protein</fullName>
    </recommendedName>
</protein>
<feature type="transmembrane region" description="Helical" evidence="1">
    <location>
        <begin position="47"/>
        <end position="70"/>
    </location>
</feature>
<keyword evidence="1" id="KW-1133">Transmembrane helix</keyword>
<comment type="caution">
    <text evidence="2">The sequence shown here is derived from an EMBL/GenBank/DDBJ whole genome shotgun (WGS) entry which is preliminary data.</text>
</comment>
<keyword evidence="1" id="KW-0472">Membrane</keyword>
<dbReference type="AlphaFoldDB" id="A0AAN9YH12"/>
<keyword evidence="3" id="KW-1185">Reference proteome</keyword>
<evidence type="ECO:0008006" key="4">
    <source>
        <dbReference type="Google" id="ProtNLM"/>
    </source>
</evidence>